<reference evidence="2" key="1">
    <citation type="journal article" date="2021" name="Nat. Commun.">
        <title>Genetic determinants of endophytism in the Arabidopsis root mycobiome.</title>
        <authorList>
            <person name="Mesny F."/>
            <person name="Miyauchi S."/>
            <person name="Thiergart T."/>
            <person name="Pickel B."/>
            <person name="Atanasova L."/>
            <person name="Karlsson M."/>
            <person name="Huettel B."/>
            <person name="Barry K.W."/>
            <person name="Haridas S."/>
            <person name="Chen C."/>
            <person name="Bauer D."/>
            <person name="Andreopoulos W."/>
            <person name="Pangilinan J."/>
            <person name="LaButti K."/>
            <person name="Riley R."/>
            <person name="Lipzen A."/>
            <person name="Clum A."/>
            <person name="Drula E."/>
            <person name="Henrissat B."/>
            <person name="Kohler A."/>
            <person name="Grigoriev I.V."/>
            <person name="Martin F.M."/>
            <person name="Hacquard S."/>
        </authorList>
    </citation>
    <scope>NUCLEOTIDE SEQUENCE</scope>
    <source>
        <strain evidence="2">MPI-SDFR-AT-0073</strain>
    </source>
</reference>
<feature type="region of interest" description="Disordered" evidence="1">
    <location>
        <begin position="228"/>
        <end position="267"/>
    </location>
</feature>
<evidence type="ECO:0000256" key="1">
    <source>
        <dbReference type="SAM" id="MobiDB-lite"/>
    </source>
</evidence>
<protein>
    <submittedName>
        <fullName evidence="2">Uncharacterized protein</fullName>
    </submittedName>
</protein>
<keyword evidence="3" id="KW-1185">Reference proteome</keyword>
<proteinExistence type="predicted"/>
<dbReference type="AlphaFoldDB" id="A0A9P8ZXX3"/>
<accession>A0A9P8ZXX3</accession>
<evidence type="ECO:0000313" key="2">
    <source>
        <dbReference type="EMBL" id="KAH6653463.1"/>
    </source>
</evidence>
<organism evidence="2 3">
    <name type="scientific">Truncatella angustata</name>
    <dbReference type="NCBI Taxonomy" id="152316"/>
    <lineage>
        <taxon>Eukaryota</taxon>
        <taxon>Fungi</taxon>
        <taxon>Dikarya</taxon>
        <taxon>Ascomycota</taxon>
        <taxon>Pezizomycotina</taxon>
        <taxon>Sordariomycetes</taxon>
        <taxon>Xylariomycetidae</taxon>
        <taxon>Amphisphaeriales</taxon>
        <taxon>Sporocadaceae</taxon>
        <taxon>Truncatella</taxon>
    </lineage>
</organism>
<dbReference type="RefSeq" id="XP_045957740.1">
    <property type="nucleotide sequence ID" value="XM_046105952.1"/>
</dbReference>
<name>A0A9P8ZXX3_9PEZI</name>
<dbReference type="EMBL" id="JAGPXC010000005">
    <property type="protein sequence ID" value="KAH6653463.1"/>
    <property type="molecule type" value="Genomic_DNA"/>
</dbReference>
<comment type="caution">
    <text evidence="2">The sequence shown here is derived from an EMBL/GenBank/DDBJ whole genome shotgun (WGS) entry which is preliminary data.</text>
</comment>
<dbReference type="GeneID" id="70134843"/>
<evidence type="ECO:0000313" key="3">
    <source>
        <dbReference type="Proteomes" id="UP000758603"/>
    </source>
</evidence>
<sequence>MLVILGVMKMAQLAFKRNDRRAFRDVHRGMTTTSMHDRGGEHHISLGISADMPTVSPYRPHQCLIRQRSKAMIVRHEQQRLPWTRRDSTAIDTASLSDVLTDDETISIKASTIEPPYSPIHCLVSEESNGSQSSSMSPSPIPLANEGNITKGMMKESASLRTSSRHCGPCCEYGSLPFHRHDKIAWNSLVNDNHAVSSEEKNAAMLRISLWAIRDYAMTMRRKRVDGGAAARSRDGLTLFGPHSTSSSNRSRRTVCTPPRSHTDHTSDDALYLREKDGHLGHTTIKIM</sequence>
<gene>
    <name evidence="2" type="ORF">BKA67DRAFT_647344</name>
</gene>
<dbReference type="Proteomes" id="UP000758603">
    <property type="component" value="Unassembled WGS sequence"/>
</dbReference>